<name>A0A9P4MT83_9PLEO</name>
<evidence type="ECO:0000313" key="2">
    <source>
        <dbReference type="Proteomes" id="UP000799536"/>
    </source>
</evidence>
<comment type="caution">
    <text evidence="1">The sequence shown here is derived from an EMBL/GenBank/DDBJ whole genome shotgun (WGS) entry which is preliminary data.</text>
</comment>
<reference evidence="1" key="1">
    <citation type="journal article" date="2020" name="Stud. Mycol.">
        <title>101 Dothideomycetes genomes: a test case for predicting lifestyles and emergence of pathogens.</title>
        <authorList>
            <person name="Haridas S."/>
            <person name="Albert R."/>
            <person name="Binder M."/>
            <person name="Bloem J."/>
            <person name="Labutti K."/>
            <person name="Salamov A."/>
            <person name="Andreopoulos B."/>
            <person name="Baker S."/>
            <person name="Barry K."/>
            <person name="Bills G."/>
            <person name="Bluhm B."/>
            <person name="Cannon C."/>
            <person name="Castanera R."/>
            <person name="Culley D."/>
            <person name="Daum C."/>
            <person name="Ezra D."/>
            <person name="Gonzalez J."/>
            <person name="Henrissat B."/>
            <person name="Kuo A."/>
            <person name="Liang C."/>
            <person name="Lipzen A."/>
            <person name="Lutzoni F."/>
            <person name="Magnuson J."/>
            <person name="Mondo S."/>
            <person name="Nolan M."/>
            <person name="Ohm R."/>
            <person name="Pangilinan J."/>
            <person name="Park H.-J."/>
            <person name="Ramirez L."/>
            <person name="Alfaro M."/>
            <person name="Sun H."/>
            <person name="Tritt A."/>
            <person name="Yoshinaga Y."/>
            <person name="Zwiers L.-H."/>
            <person name="Turgeon B."/>
            <person name="Goodwin S."/>
            <person name="Spatafora J."/>
            <person name="Crous P."/>
            <person name="Grigoriev I."/>
        </authorList>
    </citation>
    <scope>NUCLEOTIDE SEQUENCE</scope>
    <source>
        <strain evidence="1">ATCC 74209</strain>
    </source>
</reference>
<proteinExistence type="predicted"/>
<sequence>MRHSVSLACGNGLYGDRFQRVRSDSDALQYRVLLCYALGVSTYLQQKTISSSMVYSFSAMSSPLRFFHQTSPRSPHLDTESDTTRKMDISHLVPTRTISSASCSENCPLDLVPHVCPTQDPRFSWCAQLGRKMFAPALPLKAVLKKTNREPLNIKYLNLCAFPFFLVGSLSSSPSRKARTWVFSTRLRRRPRIKEDWIIPRSPMEVGSVQTSIVT</sequence>
<evidence type="ECO:0000313" key="1">
    <source>
        <dbReference type="EMBL" id="KAF2202251.1"/>
    </source>
</evidence>
<protein>
    <submittedName>
        <fullName evidence="1">Uncharacterized protein</fullName>
    </submittedName>
</protein>
<organism evidence="1 2">
    <name type="scientific">Delitschia confertaspora ATCC 74209</name>
    <dbReference type="NCBI Taxonomy" id="1513339"/>
    <lineage>
        <taxon>Eukaryota</taxon>
        <taxon>Fungi</taxon>
        <taxon>Dikarya</taxon>
        <taxon>Ascomycota</taxon>
        <taxon>Pezizomycotina</taxon>
        <taxon>Dothideomycetes</taxon>
        <taxon>Pleosporomycetidae</taxon>
        <taxon>Pleosporales</taxon>
        <taxon>Delitschiaceae</taxon>
        <taxon>Delitschia</taxon>
    </lineage>
</organism>
<dbReference type="Proteomes" id="UP000799536">
    <property type="component" value="Unassembled WGS sequence"/>
</dbReference>
<dbReference type="EMBL" id="ML993943">
    <property type="protein sequence ID" value="KAF2202251.1"/>
    <property type="molecule type" value="Genomic_DNA"/>
</dbReference>
<keyword evidence="2" id="KW-1185">Reference proteome</keyword>
<gene>
    <name evidence="1" type="ORF">GQ43DRAFT_316442</name>
</gene>
<accession>A0A9P4MT83</accession>
<dbReference type="AlphaFoldDB" id="A0A9P4MT83"/>